<dbReference type="CDD" id="cd08176">
    <property type="entry name" value="LPO"/>
    <property type="match status" value="1"/>
</dbReference>
<dbReference type="Gene3D" id="1.20.1090.10">
    <property type="entry name" value="Dehydroquinate synthase-like - alpha domain"/>
    <property type="match status" value="1"/>
</dbReference>
<feature type="domain" description="Alcohol dehydrogenase iron-type/glycerol dehydrogenase GldA" evidence="4">
    <location>
        <begin position="11"/>
        <end position="178"/>
    </location>
</feature>
<keyword evidence="3" id="KW-0520">NAD</keyword>
<comment type="similarity">
    <text evidence="1">Belongs to the iron-containing alcohol dehydrogenase family.</text>
</comment>
<dbReference type="GO" id="GO:0008912">
    <property type="term" value="F:lactaldehyde reductase activity"/>
    <property type="evidence" value="ECO:0007669"/>
    <property type="project" value="UniProtKB-EC"/>
</dbReference>
<evidence type="ECO:0000256" key="2">
    <source>
        <dbReference type="ARBA" id="ARBA00023002"/>
    </source>
</evidence>
<dbReference type="InterPro" id="IPR056798">
    <property type="entry name" value="ADH_Fe_C"/>
</dbReference>
<protein>
    <submittedName>
        <fullName evidence="6">Lactaldehyde reductase</fullName>
        <ecNumber evidence="6">1.1.1.77</ecNumber>
    </submittedName>
</protein>
<dbReference type="PANTHER" id="PTHR11496">
    <property type="entry name" value="ALCOHOL DEHYDROGENASE"/>
    <property type="match status" value="1"/>
</dbReference>
<gene>
    <name evidence="6" type="primary">fucO</name>
    <name evidence="6" type="ORF">IAB27_01700</name>
</gene>
<dbReference type="EC" id="1.1.1.77" evidence="6"/>
<dbReference type="InterPro" id="IPR013460">
    <property type="entry name" value="Lactal_redase"/>
</dbReference>
<keyword evidence="2 6" id="KW-0560">Oxidoreductase</keyword>
<evidence type="ECO:0000313" key="6">
    <source>
        <dbReference type="EMBL" id="HIQ90333.1"/>
    </source>
</evidence>
<evidence type="ECO:0000256" key="3">
    <source>
        <dbReference type="ARBA" id="ARBA00023027"/>
    </source>
</evidence>
<dbReference type="InterPro" id="IPR018211">
    <property type="entry name" value="ADH_Fe_CS"/>
</dbReference>
<name>A0A9D1CXU3_9FIRM</name>
<dbReference type="Pfam" id="PF25137">
    <property type="entry name" value="ADH_Fe_C"/>
    <property type="match status" value="1"/>
</dbReference>
<dbReference type="FunFam" id="3.40.50.1970:FF:000003">
    <property type="entry name" value="Alcohol dehydrogenase, iron-containing"/>
    <property type="match status" value="1"/>
</dbReference>
<dbReference type="InterPro" id="IPR001670">
    <property type="entry name" value="ADH_Fe/GldA"/>
</dbReference>
<dbReference type="GO" id="GO:0004022">
    <property type="term" value="F:alcohol dehydrogenase (NAD+) activity"/>
    <property type="evidence" value="ECO:0007669"/>
    <property type="project" value="TreeGrafter"/>
</dbReference>
<dbReference type="PROSITE" id="PS00913">
    <property type="entry name" value="ADH_IRON_1"/>
    <property type="match status" value="1"/>
</dbReference>
<dbReference type="NCBIfam" id="TIGR02638">
    <property type="entry name" value="lactal_redase"/>
    <property type="match status" value="1"/>
</dbReference>
<dbReference type="AlphaFoldDB" id="A0A9D1CXU3"/>
<dbReference type="SUPFAM" id="SSF56796">
    <property type="entry name" value="Dehydroquinate synthase-like"/>
    <property type="match status" value="1"/>
</dbReference>
<dbReference type="FunFam" id="1.20.1090.10:FF:000001">
    <property type="entry name" value="Aldehyde-alcohol dehydrogenase"/>
    <property type="match status" value="1"/>
</dbReference>
<feature type="domain" description="Fe-containing alcohol dehydrogenase-like C-terminal" evidence="5">
    <location>
        <begin position="190"/>
        <end position="382"/>
    </location>
</feature>
<dbReference type="NCBIfam" id="NF007911">
    <property type="entry name" value="PRK10624.1"/>
    <property type="match status" value="1"/>
</dbReference>
<comment type="caution">
    <text evidence="6">The sequence shown here is derived from an EMBL/GenBank/DDBJ whole genome shotgun (WGS) entry which is preliminary data.</text>
</comment>
<evidence type="ECO:0000313" key="7">
    <source>
        <dbReference type="Proteomes" id="UP000886786"/>
    </source>
</evidence>
<evidence type="ECO:0000259" key="4">
    <source>
        <dbReference type="Pfam" id="PF00465"/>
    </source>
</evidence>
<organism evidence="6 7">
    <name type="scientific">Candidatus Coprosoma intestinipullorum</name>
    <dbReference type="NCBI Taxonomy" id="2840752"/>
    <lineage>
        <taxon>Bacteria</taxon>
        <taxon>Bacillati</taxon>
        <taxon>Bacillota</taxon>
        <taxon>Bacillota incertae sedis</taxon>
        <taxon>Candidatus Coprosoma</taxon>
    </lineage>
</organism>
<evidence type="ECO:0000259" key="5">
    <source>
        <dbReference type="Pfam" id="PF25137"/>
    </source>
</evidence>
<dbReference type="Pfam" id="PF00465">
    <property type="entry name" value="Fe-ADH"/>
    <property type="match status" value="1"/>
</dbReference>
<dbReference type="GO" id="GO:0046872">
    <property type="term" value="F:metal ion binding"/>
    <property type="evidence" value="ECO:0007669"/>
    <property type="project" value="InterPro"/>
</dbReference>
<proteinExistence type="inferred from homology"/>
<dbReference type="InterPro" id="IPR039697">
    <property type="entry name" value="Alcohol_dehydrogenase_Fe"/>
</dbReference>
<accession>A0A9D1CXU3</accession>
<sequence>MINRIILNETSYFGPGAREKLVPEITKRGYKKVLLVTDETLMKCGVAKKVIDTLEAGHIDYQIFDQIKPDPSIDNCKEGIEACKKAKADCIVAVGGGSVIDSAKCIGIVMENPEFSDIRSLEGTADTKHRSLPLIAMPTTSGTAAEVTINYVITDPEYEVKRVCVDPNDIPVLAIVDTDLMAEAPVNTIAATGMDALTHAMEGYITKGHWVMSDMFHLKAMEMIYENLPKAAEKNRKAIDNMGIAQYIAGMGFSNVGLGIVHSLAHQLGALYHVPHGFSCALFLPYVLKWNGQVAKERYRDIAKAFKADTEGLSDDECVDLVVQKVRDLESTLKLKTHLSEYGVKKEDFDKFAKQALVDPCTSGNPREVTEEDLLEIIKEAY</sequence>
<dbReference type="EMBL" id="DVFV01000033">
    <property type="protein sequence ID" value="HIQ90333.1"/>
    <property type="molecule type" value="Genomic_DNA"/>
</dbReference>
<reference evidence="6" key="2">
    <citation type="journal article" date="2021" name="PeerJ">
        <title>Extensive microbial diversity within the chicken gut microbiome revealed by metagenomics and culture.</title>
        <authorList>
            <person name="Gilroy R."/>
            <person name="Ravi A."/>
            <person name="Getino M."/>
            <person name="Pursley I."/>
            <person name="Horton D.L."/>
            <person name="Alikhan N.F."/>
            <person name="Baker D."/>
            <person name="Gharbi K."/>
            <person name="Hall N."/>
            <person name="Watson M."/>
            <person name="Adriaenssens E.M."/>
            <person name="Foster-Nyarko E."/>
            <person name="Jarju S."/>
            <person name="Secka A."/>
            <person name="Antonio M."/>
            <person name="Oren A."/>
            <person name="Chaudhuri R.R."/>
            <person name="La Ragione R."/>
            <person name="Hildebrand F."/>
            <person name="Pallen M.J."/>
        </authorList>
    </citation>
    <scope>NUCLEOTIDE SEQUENCE</scope>
    <source>
        <strain evidence="6">CHK147-3167</strain>
    </source>
</reference>
<reference evidence="6" key="1">
    <citation type="submission" date="2020-10" db="EMBL/GenBank/DDBJ databases">
        <authorList>
            <person name="Gilroy R."/>
        </authorList>
    </citation>
    <scope>NUCLEOTIDE SEQUENCE</scope>
    <source>
        <strain evidence="6">CHK147-3167</strain>
    </source>
</reference>
<dbReference type="PANTHER" id="PTHR11496:SF102">
    <property type="entry name" value="ALCOHOL DEHYDROGENASE 4"/>
    <property type="match status" value="1"/>
</dbReference>
<evidence type="ECO:0000256" key="1">
    <source>
        <dbReference type="ARBA" id="ARBA00007358"/>
    </source>
</evidence>
<dbReference type="Proteomes" id="UP000886786">
    <property type="component" value="Unassembled WGS sequence"/>
</dbReference>
<dbReference type="Gene3D" id="3.40.50.1970">
    <property type="match status" value="1"/>
</dbReference>